<accession>A0A7J8ESN3</accession>
<comment type="caution">
    <text evidence="1">The sequence shown here is derived from an EMBL/GenBank/DDBJ whole genome shotgun (WGS) entry which is preliminary data.</text>
</comment>
<sequence>MGLLPECRSPLFEMFPVSAHLRLAPSLCSVLLLSRNSATAQKALDLGLLPGFDFCEQRSADVVLHASKGVSKEDSWEREGWVTRTFSLTRHARPFSRGWLPVYTPSGSGCAFGSATARRCPRHRAFSFLPV</sequence>
<evidence type="ECO:0000313" key="1">
    <source>
        <dbReference type="EMBL" id="KAF6438052.1"/>
    </source>
</evidence>
<reference evidence="1 2" key="1">
    <citation type="journal article" date="2020" name="Nature">
        <title>Six reference-quality genomes reveal evolution of bat adaptations.</title>
        <authorList>
            <person name="Jebb D."/>
            <person name="Huang Z."/>
            <person name="Pippel M."/>
            <person name="Hughes G.M."/>
            <person name="Lavrichenko K."/>
            <person name="Devanna P."/>
            <person name="Winkler S."/>
            <person name="Jermiin L.S."/>
            <person name="Skirmuntt E.C."/>
            <person name="Katzourakis A."/>
            <person name="Burkitt-Gray L."/>
            <person name="Ray D.A."/>
            <person name="Sullivan K.A.M."/>
            <person name="Roscito J.G."/>
            <person name="Kirilenko B.M."/>
            <person name="Davalos L.M."/>
            <person name="Corthals A.P."/>
            <person name="Power M.L."/>
            <person name="Jones G."/>
            <person name="Ransome R.D."/>
            <person name="Dechmann D.K.N."/>
            <person name="Locatelli A.G."/>
            <person name="Puechmaille S.J."/>
            <person name="Fedrigo O."/>
            <person name="Jarvis E.D."/>
            <person name="Hiller M."/>
            <person name="Vernes S.C."/>
            <person name="Myers E.W."/>
            <person name="Teeling E.C."/>
        </authorList>
    </citation>
    <scope>NUCLEOTIDE SEQUENCE [LARGE SCALE GENOMIC DNA]</scope>
    <source>
        <strain evidence="1">MMolMol1</strain>
        <tissue evidence="1">Muscle</tissue>
    </source>
</reference>
<proteinExistence type="predicted"/>
<dbReference type="InParanoid" id="A0A7J8ESN3"/>
<dbReference type="AlphaFoldDB" id="A0A7J8ESN3"/>
<dbReference type="EMBL" id="JACASF010000013">
    <property type="protein sequence ID" value="KAF6438052.1"/>
    <property type="molecule type" value="Genomic_DNA"/>
</dbReference>
<gene>
    <name evidence="1" type="ORF">HJG59_008742</name>
</gene>
<name>A0A7J8ESN3_MOLMO</name>
<dbReference type="Proteomes" id="UP000550707">
    <property type="component" value="Unassembled WGS sequence"/>
</dbReference>
<organism evidence="1 2">
    <name type="scientific">Molossus molossus</name>
    <name type="common">Pallas' mastiff bat</name>
    <name type="synonym">Vespertilio molossus</name>
    <dbReference type="NCBI Taxonomy" id="27622"/>
    <lineage>
        <taxon>Eukaryota</taxon>
        <taxon>Metazoa</taxon>
        <taxon>Chordata</taxon>
        <taxon>Craniata</taxon>
        <taxon>Vertebrata</taxon>
        <taxon>Euteleostomi</taxon>
        <taxon>Mammalia</taxon>
        <taxon>Eutheria</taxon>
        <taxon>Laurasiatheria</taxon>
        <taxon>Chiroptera</taxon>
        <taxon>Yangochiroptera</taxon>
        <taxon>Molossidae</taxon>
        <taxon>Molossus</taxon>
    </lineage>
</organism>
<protein>
    <submittedName>
        <fullName evidence="1">Uncharacterized protein</fullName>
    </submittedName>
</protein>
<evidence type="ECO:0000313" key="2">
    <source>
        <dbReference type="Proteomes" id="UP000550707"/>
    </source>
</evidence>
<keyword evidence="2" id="KW-1185">Reference proteome</keyword>